<proteinExistence type="predicted"/>
<evidence type="ECO:0000259" key="2">
    <source>
        <dbReference type="PROSITE" id="PS50943"/>
    </source>
</evidence>
<dbReference type="InterPro" id="IPR001387">
    <property type="entry name" value="Cro/C1-type_HTH"/>
</dbReference>
<sequence length="110" mass="12372">MSFAANLKKYRLKKGYSLQGLADLVGVSKGHVWDLETERAKNPSLEVLTKLSTHLGVPIANLVGEDVDPANQADDSLVMFRELKTLSENDRETIRIMMERLKARSSEDNR</sequence>
<organism evidence="3 4">
    <name type="scientific">Glycocaulis albus</name>
    <dbReference type="NCBI Taxonomy" id="1382801"/>
    <lineage>
        <taxon>Bacteria</taxon>
        <taxon>Pseudomonadati</taxon>
        <taxon>Pseudomonadota</taxon>
        <taxon>Alphaproteobacteria</taxon>
        <taxon>Maricaulales</taxon>
        <taxon>Maricaulaceae</taxon>
        <taxon>Glycocaulis</taxon>
    </lineage>
</organism>
<evidence type="ECO:0000313" key="4">
    <source>
        <dbReference type="Proteomes" id="UP000648722"/>
    </source>
</evidence>
<reference evidence="4" key="1">
    <citation type="journal article" date="2019" name="Int. J. Syst. Evol. Microbiol.">
        <title>The Global Catalogue of Microorganisms (GCM) 10K type strain sequencing project: providing services to taxonomists for standard genome sequencing and annotation.</title>
        <authorList>
            <consortium name="The Broad Institute Genomics Platform"/>
            <consortium name="The Broad Institute Genome Sequencing Center for Infectious Disease"/>
            <person name="Wu L."/>
            <person name="Ma J."/>
        </authorList>
    </citation>
    <scope>NUCLEOTIDE SEQUENCE [LARGE SCALE GENOMIC DNA]</scope>
    <source>
        <strain evidence="4">CGMCC 1.12766</strain>
    </source>
</reference>
<dbReference type="EMBL" id="BMFS01000010">
    <property type="protein sequence ID" value="GGH05107.1"/>
    <property type="molecule type" value="Genomic_DNA"/>
</dbReference>
<dbReference type="Gene3D" id="1.10.260.40">
    <property type="entry name" value="lambda repressor-like DNA-binding domains"/>
    <property type="match status" value="1"/>
</dbReference>
<protein>
    <recommendedName>
        <fullName evidence="2">HTH cro/C1-type domain-containing protein</fullName>
    </recommendedName>
</protein>
<dbReference type="PANTHER" id="PTHR46797:SF1">
    <property type="entry name" value="METHYLPHOSPHONATE SYNTHASE"/>
    <property type="match status" value="1"/>
</dbReference>
<evidence type="ECO:0000313" key="3">
    <source>
        <dbReference type="EMBL" id="GGH05107.1"/>
    </source>
</evidence>
<name>A0ABQ1XW45_9PROT</name>
<dbReference type="PROSITE" id="PS50943">
    <property type="entry name" value="HTH_CROC1"/>
    <property type="match status" value="1"/>
</dbReference>
<dbReference type="Proteomes" id="UP000648722">
    <property type="component" value="Unassembled WGS sequence"/>
</dbReference>
<dbReference type="PANTHER" id="PTHR46797">
    <property type="entry name" value="HTH-TYPE TRANSCRIPTIONAL REGULATOR"/>
    <property type="match status" value="1"/>
</dbReference>
<evidence type="ECO:0000256" key="1">
    <source>
        <dbReference type="ARBA" id="ARBA00023125"/>
    </source>
</evidence>
<dbReference type="InterPro" id="IPR010982">
    <property type="entry name" value="Lambda_DNA-bd_dom_sf"/>
</dbReference>
<accession>A0ABQ1XW45</accession>
<dbReference type="InterPro" id="IPR050807">
    <property type="entry name" value="TransReg_Diox_bact_type"/>
</dbReference>
<dbReference type="SMART" id="SM00530">
    <property type="entry name" value="HTH_XRE"/>
    <property type="match status" value="1"/>
</dbReference>
<dbReference type="RefSeq" id="WP_188452636.1">
    <property type="nucleotide sequence ID" value="NZ_BMFS01000010.1"/>
</dbReference>
<gene>
    <name evidence="3" type="ORF">GCM10007420_21960</name>
</gene>
<dbReference type="SUPFAM" id="SSF47413">
    <property type="entry name" value="lambda repressor-like DNA-binding domains"/>
    <property type="match status" value="1"/>
</dbReference>
<dbReference type="Pfam" id="PF01381">
    <property type="entry name" value="HTH_3"/>
    <property type="match status" value="1"/>
</dbReference>
<keyword evidence="4" id="KW-1185">Reference proteome</keyword>
<keyword evidence="1" id="KW-0238">DNA-binding</keyword>
<feature type="domain" description="HTH cro/C1-type" evidence="2">
    <location>
        <begin position="7"/>
        <end position="62"/>
    </location>
</feature>
<comment type="caution">
    <text evidence="3">The sequence shown here is derived from an EMBL/GenBank/DDBJ whole genome shotgun (WGS) entry which is preliminary data.</text>
</comment>
<dbReference type="CDD" id="cd00093">
    <property type="entry name" value="HTH_XRE"/>
    <property type="match status" value="1"/>
</dbReference>